<evidence type="ECO:0000256" key="4">
    <source>
        <dbReference type="ARBA" id="ARBA00022679"/>
    </source>
</evidence>
<dbReference type="GO" id="GO:0009247">
    <property type="term" value="P:glycolipid biosynthetic process"/>
    <property type="evidence" value="ECO:0007669"/>
    <property type="project" value="UniProtKB-ARBA"/>
</dbReference>
<evidence type="ECO:0000313" key="8">
    <source>
        <dbReference type="Proteomes" id="UP000199647"/>
    </source>
</evidence>
<dbReference type="Pfam" id="PF03279">
    <property type="entry name" value="Lip_A_acyltrans"/>
    <property type="match status" value="1"/>
</dbReference>
<keyword evidence="4 7" id="KW-0808">Transferase</keyword>
<dbReference type="InterPro" id="IPR004960">
    <property type="entry name" value="LipA_acyltrans"/>
</dbReference>
<dbReference type="PANTHER" id="PTHR30606:SF9">
    <property type="entry name" value="LIPID A BIOSYNTHESIS LAUROYLTRANSFERASE"/>
    <property type="match status" value="1"/>
</dbReference>
<evidence type="ECO:0000256" key="3">
    <source>
        <dbReference type="ARBA" id="ARBA00022519"/>
    </source>
</evidence>
<name>A0A1H9L986_9HYPH</name>
<gene>
    <name evidence="7" type="ORF">SAMN05216548_11119</name>
</gene>
<evidence type="ECO:0000313" key="7">
    <source>
        <dbReference type="EMBL" id="SER07964.1"/>
    </source>
</evidence>
<organism evidence="7 8">
    <name type="scientific">Faunimonas pinastri</name>
    <dbReference type="NCBI Taxonomy" id="1855383"/>
    <lineage>
        <taxon>Bacteria</taxon>
        <taxon>Pseudomonadati</taxon>
        <taxon>Pseudomonadota</taxon>
        <taxon>Alphaproteobacteria</taxon>
        <taxon>Hyphomicrobiales</taxon>
        <taxon>Afifellaceae</taxon>
        <taxon>Faunimonas</taxon>
    </lineage>
</organism>
<sequence length="324" mass="36668">MADGVKKNKKSIERTGDVTASHRVEYLGLRMAAFLLRCLPLGWASGLMGKIWRVAAPLTYRHERVMRNLEIGFPGLTKAARRKIAAEQWENLGRTFGESFLIDRLIADDSRFDNNIPDEIGNRFRGGGTGAVITGMHSANWEVAGRPISEFFPVIGLYQRLSNPLSDTYVVGLRTQVFGGGMLSKSRETPKRIMEWVRDGNAVAMLADLREARGVAVQFFGQETTANPFPAMVARRLGVPLIVGRAIRLPGVRFRIEAVEIPVPQTEDAAIDVQVATQAIQKQFERWIRERPGEWMWVNDRWRATQGRSRPRRRPLDFMRQKPN</sequence>
<proteinExistence type="predicted"/>
<protein>
    <submittedName>
        <fullName evidence="7">KDO2-lipid IV(A) lauroyltransferase</fullName>
    </submittedName>
</protein>
<accession>A0A1H9L986</accession>
<comment type="subcellular location">
    <subcellularLocation>
        <location evidence="1">Cell inner membrane</location>
    </subcellularLocation>
</comment>
<evidence type="ECO:0000256" key="2">
    <source>
        <dbReference type="ARBA" id="ARBA00022475"/>
    </source>
</evidence>
<evidence type="ECO:0000256" key="5">
    <source>
        <dbReference type="ARBA" id="ARBA00023136"/>
    </source>
</evidence>
<evidence type="ECO:0000256" key="1">
    <source>
        <dbReference type="ARBA" id="ARBA00004533"/>
    </source>
</evidence>
<dbReference type="STRING" id="1855383.SAMN05216548_11119"/>
<dbReference type="EMBL" id="FOFG01000011">
    <property type="protein sequence ID" value="SER07964.1"/>
    <property type="molecule type" value="Genomic_DNA"/>
</dbReference>
<dbReference type="Proteomes" id="UP000199647">
    <property type="component" value="Unassembled WGS sequence"/>
</dbReference>
<reference evidence="7 8" key="1">
    <citation type="submission" date="2016-10" db="EMBL/GenBank/DDBJ databases">
        <authorList>
            <person name="de Groot N.N."/>
        </authorList>
    </citation>
    <scope>NUCLEOTIDE SEQUENCE [LARGE SCALE GENOMIC DNA]</scope>
    <source>
        <strain evidence="7 8">A52C2</strain>
    </source>
</reference>
<dbReference type="GO" id="GO:0005886">
    <property type="term" value="C:plasma membrane"/>
    <property type="evidence" value="ECO:0007669"/>
    <property type="project" value="UniProtKB-SubCell"/>
</dbReference>
<dbReference type="PANTHER" id="PTHR30606">
    <property type="entry name" value="LIPID A BIOSYNTHESIS LAUROYL ACYLTRANSFERASE"/>
    <property type="match status" value="1"/>
</dbReference>
<dbReference type="CDD" id="cd07984">
    <property type="entry name" value="LPLAT_LABLAT-like"/>
    <property type="match status" value="1"/>
</dbReference>
<keyword evidence="2" id="KW-1003">Cell membrane</keyword>
<keyword evidence="3" id="KW-0997">Cell inner membrane</keyword>
<dbReference type="AlphaFoldDB" id="A0A1H9L986"/>
<keyword evidence="6" id="KW-0012">Acyltransferase</keyword>
<keyword evidence="8" id="KW-1185">Reference proteome</keyword>
<dbReference type="GO" id="GO:0016746">
    <property type="term" value="F:acyltransferase activity"/>
    <property type="evidence" value="ECO:0007669"/>
    <property type="project" value="UniProtKB-KW"/>
</dbReference>
<keyword evidence="5" id="KW-0472">Membrane</keyword>
<evidence type="ECO:0000256" key="6">
    <source>
        <dbReference type="ARBA" id="ARBA00023315"/>
    </source>
</evidence>